<dbReference type="Gene3D" id="3.40.930.10">
    <property type="entry name" value="Mannitol-specific EII, Chain A"/>
    <property type="match status" value="1"/>
</dbReference>
<sequence>MNYKNLFDMELISIDVPGATEGEVFDFIAEKLKSKALVEATYLEGLRKREADFPTGLITQHLNIALPHTDPEHIVKPFVFIAKLENEVLVKQMGDNQEMKTKDLFFLGIKDGAGQAGLLAALMALFMNEDFVEAYKTAHTAEAIYHLIVERI</sequence>
<dbReference type="InterPro" id="IPR051541">
    <property type="entry name" value="PTS_SugarTrans_NitroReg"/>
</dbReference>
<comment type="caution">
    <text evidence="2">The sequence shown here is derived from an EMBL/GenBank/DDBJ whole genome shotgun (WGS) entry which is preliminary data.</text>
</comment>
<dbReference type="EMBL" id="JBCLSH010000024">
    <property type="protein sequence ID" value="MEY8443997.1"/>
    <property type="molecule type" value="Genomic_DNA"/>
</dbReference>
<dbReference type="PANTHER" id="PTHR47738">
    <property type="entry name" value="PTS SYSTEM FRUCTOSE-LIKE EIIA COMPONENT-RELATED"/>
    <property type="match status" value="1"/>
</dbReference>
<dbReference type="InterPro" id="IPR016152">
    <property type="entry name" value="PTrfase/Anion_transptr"/>
</dbReference>
<dbReference type="RefSeq" id="WP_369948509.1">
    <property type="nucleotide sequence ID" value="NZ_JBCLSH010000024.1"/>
</dbReference>
<evidence type="ECO:0000313" key="3">
    <source>
        <dbReference type="Proteomes" id="UP001565283"/>
    </source>
</evidence>
<keyword evidence="3" id="KW-1185">Reference proteome</keyword>
<dbReference type="PANTHER" id="PTHR47738:SF3">
    <property type="entry name" value="PHOSPHOTRANSFERASE SYSTEM MANNITOL_FRUCTOSE-SPECIFIC IIA DOMAIN CONTAINING PROTEIN"/>
    <property type="match status" value="1"/>
</dbReference>
<reference evidence="2 3" key="1">
    <citation type="submission" date="2024-03" db="EMBL/GenBank/DDBJ databases">
        <title>Mouse gut bacterial collection (mGBC) of GemPharmatech.</title>
        <authorList>
            <person name="He Y."/>
            <person name="Dong L."/>
            <person name="Wu D."/>
            <person name="Gao X."/>
            <person name="Lin Z."/>
        </authorList>
    </citation>
    <scope>NUCLEOTIDE SEQUENCE [LARGE SCALE GENOMIC DNA]</scope>
    <source>
        <strain evidence="2 3">61-15</strain>
    </source>
</reference>
<protein>
    <submittedName>
        <fullName evidence="2">PTS sugar transporter subunit IIA</fullName>
    </submittedName>
</protein>
<evidence type="ECO:0000259" key="1">
    <source>
        <dbReference type="PROSITE" id="PS51094"/>
    </source>
</evidence>
<accession>A0ABV4D372</accession>
<feature type="domain" description="PTS EIIA type-2" evidence="1">
    <location>
        <begin position="5"/>
        <end position="151"/>
    </location>
</feature>
<dbReference type="Pfam" id="PF00359">
    <property type="entry name" value="PTS_EIIA_2"/>
    <property type="match status" value="1"/>
</dbReference>
<dbReference type="PROSITE" id="PS51094">
    <property type="entry name" value="PTS_EIIA_TYPE_2"/>
    <property type="match status" value="1"/>
</dbReference>
<dbReference type="Proteomes" id="UP001565283">
    <property type="component" value="Unassembled WGS sequence"/>
</dbReference>
<name>A0ABV4D372_9LACT</name>
<proteinExistence type="predicted"/>
<organism evidence="2 3">
    <name type="scientific">Lactococcus ileimucosae</name>
    <dbReference type="NCBI Taxonomy" id="2941329"/>
    <lineage>
        <taxon>Bacteria</taxon>
        <taxon>Bacillati</taxon>
        <taxon>Bacillota</taxon>
        <taxon>Bacilli</taxon>
        <taxon>Lactobacillales</taxon>
        <taxon>Streptococcaceae</taxon>
        <taxon>Lactococcus</taxon>
    </lineage>
</organism>
<keyword evidence="2" id="KW-0813">Transport</keyword>
<gene>
    <name evidence="2" type="ORF">AALA52_07060</name>
</gene>
<keyword evidence="2" id="KW-0762">Sugar transport</keyword>
<evidence type="ECO:0000313" key="2">
    <source>
        <dbReference type="EMBL" id="MEY8443997.1"/>
    </source>
</evidence>
<dbReference type="SUPFAM" id="SSF55804">
    <property type="entry name" value="Phoshotransferase/anion transport protein"/>
    <property type="match status" value="1"/>
</dbReference>
<dbReference type="InterPro" id="IPR002178">
    <property type="entry name" value="PTS_EIIA_type-2_dom"/>
</dbReference>